<reference evidence="6" key="2">
    <citation type="submission" date="2012-03" db="EMBL/GenBank/DDBJ databases">
        <title>The complete genome sequence of the pioneer microbe on fresh volcanic deposit, Leptospirillum ferrooxidans strain C2-3.</title>
        <authorList>
            <person name="Fujimura R."/>
            <person name="Sato Y."/>
            <person name="Nishizawa T."/>
            <person name="Nanba K."/>
            <person name="Oshima K."/>
            <person name="Hattori M."/>
            <person name="Kamijo T."/>
            <person name="Ohta H."/>
        </authorList>
    </citation>
    <scope>NUCLEOTIDE SEQUENCE [LARGE SCALE GENOMIC DNA]</scope>
    <source>
        <strain evidence="6">C2-3</strain>
    </source>
</reference>
<keyword evidence="3" id="KW-0804">Transcription</keyword>
<dbReference type="InterPro" id="IPR051011">
    <property type="entry name" value="Metal_resp_trans_reg"/>
</dbReference>
<protein>
    <submittedName>
        <fullName evidence="5">Putative arsenic resistance transcriptional regulator</fullName>
    </submittedName>
</protein>
<evidence type="ECO:0000313" key="6">
    <source>
        <dbReference type="Proteomes" id="UP000007382"/>
    </source>
</evidence>
<dbReference type="Proteomes" id="UP000007382">
    <property type="component" value="Chromosome"/>
</dbReference>
<keyword evidence="2" id="KW-0238">DNA-binding</keyword>
<evidence type="ECO:0000259" key="4">
    <source>
        <dbReference type="PROSITE" id="PS50987"/>
    </source>
</evidence>
<feature type="domain" description="HTH arsR-type" evidence="4">
    <location>
        <begin position="8"/>
        <end position="105"/>
    </location>
</feature>
<dbReference type="GO" id="GO:0003677">
    <property type="term" value="F:DNA binding"/>
    <property type="evidence" value="ECO:0007669"/>
    <property type="project" value="UniProtKB-KW"/>
</dbReference>
<dbReference type="PRINTS" id="PR00778">
    <property type="entry name" value="HTHARSR"/>
</dbReference>
<dbReference type="InterPro" id="IPR036388">
    <property type="entry name" value="WH-like_DNA-bd_sf"/>
</dbReference>
<dbReference type="PANTHER" id="PTHR43132:SF2">
    <property type="entry name" value="ARSENICAL RESISTANCE OPERON REPRESSOR ARSR-RELATED"/>
    <property type="match status" value="1"/>
</dbReference>
<dbReference type="InterPro" id="IPR036390">
    <property type="entry name" value="WH_DNA-bd_sf"/>
</dbReference>
<dbReference type="InterPro" id="IPR011991">
    <property type="entry name" value="ArsR-like_HTH"/>
</dbReference>
<evidence type="ECO:0000256" key="3">
    <source>
        <dbReference type="ARBA" id="ARBA00023163"/>
    </source>
</evidence>
<organism evidence="5 6">
    <name type="scientific">Leptospirillum ferrooxidans (strain C2-3)</name>
    <dbReference type="NCBI Taxonomy" id="1162668"/>
    <lineage>
        <taxon>Bacteria</taxon>
        <taxon>Pseudomonadati</taxon>
        <taxon>Nitrospirota</taxon>
        <taxon>Nitrospiria</taxon>
        <taxon>Nitrospirales</taxon>
        <taxon>Nitrospiraceae</taxon>
        <taxon>Leptospirillum</taxon>
    </lineage>
</organism>
<dbReference type="CDD" id="cd00090">
    <property type="entry name" value="HTH_ARSR"/>
    <property type="match status" value="1"/>
</dbReference>
<dbReference type="PANTHER" id="PTHR43132">
    <property type="entry name" value="ARSENICAL RESISTANCE OPERON REPRESSOR ARSR-RELATED"/>
    <property type="match status" value="1"/>
</dbReference>
<dbReference type="SUPFAM" id="SSF46785">
    <property type="entry name" value="Winged helix' DNA-binding domain"/>
    <property type="match status" value="1"/>
</dbReference>
<proteinExistence type="predicted"/>
<dbReference type="SMART" id="SM00418">
    <property type="entry name" value="HTH_ARSR"/>
    <property type="match status" value="1"/>
</dbReference>
<dbReference type="PROSITE" id="PS50987">
    <property type="entry name" value="HTH_ARSR_2"/>
    <property type="match status" value="1"/>
</dbReference>
<evidence type="ECO:0000313" key="5">
    <source>
        <dbReference type="EMBL" id="BAM05818.1"/>
    </source>
</evidence>
<evidence type="ECO:0000256" key="1">
    <source>
        <dbReference type="ARBA" id="ARBA00023015"/>
    </source>
</evidence>
<dbReference type="Gene3D" id="1.10.10.10">
    <property type="entry name" value="Winged helix-like DNA-binding domain superfamily/Winged helix DNA-binding domain"/>
    <property type="match status" value="1"/>
</dbReference>
<dbReference type="eggNOG" id="COG0640">
    <property type="taxonomic scope" value="Bacteria"/>
</dbReference>
<dbReference type="Pfam" id="PF12840">
    <property type="entry name" value="HTH_20"/>
    <property type="match status" value="1"/>
</dbReference>
<dbReference type="InterPro" id="IPR001845">
    <property type="entry name" value="HTH_ArsR_DNA-bd_dom"/>
</dbReference>
<reference evidence="5 6" key="1">
    <citation type="journal article" date="2012" name="J. Bacteriol.">
        <title>Complete Genome Sequence of Leptospirillum ferrooxidans Strain C2-3, Isolated from a Fresh Volcanic Ash Deposit on the Island of Miyake, Japan.</title>
        <authorList>
            <person name="Fujimura R."/>
            <person name="Sato Y."/>
            <person name="Nishizawa T."/>
            <person name="Oshima K."/>
            <person name="Kim S.-W."/>
            <person name="Hattori M."/>
            <person name="Kamijo T."/>
            <person name="Ohta H."/>
        </authorList>
    </citation>
    <scope>NUCLEOTIDE SEQUENCE [LARGE SCALE GENOMIC DNA]</scope>
    <source>
        <strain evidence="5 6">C2-3</strain>
    </source>
</reference>
<accession>I0IKL9</accession>
<sequence>MIPLVLYHRIMDRIHATQIFESLSSGIRLDIYRLLVKEGSGGIVSGQIAQLLELPANNVSFHLKAMTQAGLLTVVQEGRFQRYRANIPVMLDLISYLTEECCAGNPDECASFREEAKGNLSCLPPLPAGNPSNGSFS</sequence>
<keyword evidence="6" id="KW-1185">Reference proteome</keyword>
<dbReference type="KEGG" id="lfc:LFE_0089"/>
<gene>
    <name evidence="5" type="ordered locus">LFE_0089</name>
</gene>
<evidence type="ECO:0000256" key="2">
    <source>
        <dbReference type="ARBA" id="ARBA00023125"/>
    </source>
</evidence>
<keyword evidence="1" id="KW-0805">Transcription regulation</keyword>
<dbReference type="PATRIC" id="fig|1162668.3.peg.105"/>
<dbReference type="EMBL" id="AP012342">
    <property type="protein sequence ID" value="BAM05818.1"/>
    <property type="molecule type" value="Genomic_DNA"/>
</dbReference>
<dbReference type="STRING" id="1162668.LFE_0089"/>
<name>I0IKL9_LEPFC</name>
<dbReference type="HOGENOM" id="CLU_097806_2_0_0"/>
<dbReference type="GO" id="GO:0003700">
    <property type="term" value="F:DNA-binding transcription factor activity"/>
    <property type="evidence" value="ECO:0007669"/>
    <property type="project" value="InterPro"/>
</dbReference>
<dbReference type="AlphaFoldDB" id="I0IKL9"/>